<accession>A0ABN6GDX5</accession>
<dbReference type="Pfam" id="PF00294">
    <property type="entry name" value="PfkB"/>
    <property type="match status" value="1"/>
</dbReference>
<dbReference type="PROSITE" id="PS00583">
    <property type="entry name" value="PFKB_KINASES_1"/>
    <property type="match status" value="1"/>
</dbReference>
<evidence type="ECO:0000256" key="1">
    <source>
        <dbReference type="ARBA" id="ARBA00002319"/>
    </source>
</evidence>
<feature type="domain" description="Carbohydrate kinase PfkB" evidence="13">
    <location>
        <begin position="40"/>
        <end position="329"/>
    </location>
</feature>
<dbReference type="SUPFAM" id="SSF53613">
    <property type="entry name" value="Ribokinase-like"/>
    <property type="match status" value="1"/>
</dbReference>
<dbReference type="SUPFAM" id="SSF52374">
    <property type="entry name" value="Nucleotidylyl transferase"/>
    <property type="match status" value="1"/>
</dbReference>
<feature type="domain" description="Cytidyltransferase-like" evidence="14">
    <location>
        <begin position="370"/>
        <end position="461"/>
    </location>
</feature>
<feature type="region of interest" description="Cytidylyltransferase" evidence="12">
    <location>
        <begin position="370"/>
        <end position="504"/>
    </location>
</feature>
<dbReference type="PANTHER" id="PTHR46969:SF1">
    <property type="entry name" value="BIFUNCTIONAL PROTEIN HLDE"/>
    <property type="match status" value="1"/>
</dbReference>
<dbReference type="Gene3D" id="3.40.1190.20">
    <property type="match status" value="1"/>
</dbReference>
<protein>
    <recommendedName>
        <fullName evidence="12">Bifunctional protein HldE</fullName>
    </recommendedName>
    <domain>
        <recommendedName>
            <fullName evidence="12">D-beta-D-heptose 7-phosphate kinase</fullName>
            <ecNumber evidence="12">2.7.1.167</ecNumber>
        </recommendedName>
        <alternativeName>
            <fullName evidence="12">D-beta-D-heptose 7-phosphotransferase</fullName>
        </alternativeName>
        <alternativeName>
            <fullName evidence="12">D-glycero-beta-D-manno-heptose-7-phosphate kinase</fullName>
        </alternativeName>
    </domain>
    <domain>
        <recommendedName>
            <fullName evidence="12">D-beta-D-heptose 1-phosphate adenylyltransferase</fullName>
            <ecNumber evidence="12">2.7.7.70</ecNumber>
        </recommendedName>
        <alternativeName>
            <fullName evidence="12">D-glycero-beta-D-manno-heptose 1-phosphate adenylyltransferase</fullName>
        </alternativeName>
    </domain>
</protein>
<feature type="region of interest" description="Ribokinase" evidence="12">
    <location>
        <begin position="1"/>
        <end position="342"/>
    </location>
</feature>
<dbReference type="NCBIfam" id="TIGR02199">
    <property type="entry name" value="rfaE_dom_II"/>
    <property type="match status" value="1"/>
</dbReference>
<dbReference type="Gene3D" id="3.40.50.620">
    <property type="entry name" value="HUPs"/>
    <property type="match status" value="1"/>
</dbReference>
<evidence type="ECO:0000256" key="11">
    <source>
        <dbReference type="ARBA" id="ARBA00047428"/>
    </source>
</evidence>
<comment type="pathway">
    <text evidence="12">Nucleotide-sugar biosynthesis; ADP-L-glycero-beta-D-manno-heptose biosynthesis; ADP-L-glycero-beta-D-manno-heptose from D-glycero-beta-D-manno-heptose 7-phosphate: step 1/4.</text>
</comment>
<dbReference type="InterPro" id="IPR002173">
    <property type="entry name" value="Carboh/pur_kinase_PfkB_CS"/>
</dbReference>
<dbReference type="Pfam" id="PF01467">
    <property type="entry name" value="CTP_transf_like"/>
    <property type="match status" value="1"/>
</dbReference>
<dbReference type="PANTHER" id="PTHR46969">
    <property type="entry name" value="BIFUNCTIONAL PROTEIN HLDE"/>
    <property type="match status" value="1"/>
</dbReference>
<dbReference type="InterPro" id="IPR029056">
    <property type="entry name" value="Ribokinase-like"/>
</dbReference>
<proteinExistence type="inferred from homology"/>
<comment type="function">
    <text evidence="1 12">Catalyzes the phosphorylation of D-glycero-D-manno-heptose 7-phosphate at the C-1 position to selectively form D-glycero-beta-D-manno-heptose-1,7-bisphosphate.</text>
</comment>
<evidence type="ECO:0000259" key="13">
    <source>
        <dbReference type="Pfam" id="PF00294"/>
    </source>
</evidence>
<dbReference type="NCBIfam" id="TIGR00125">
    <property type="entry name" value="cyt_tran_rel"/>
    <property type="match status" value="1"/>
</dbReference>
<evidence type="ECO:0000256" key="12">
    <source>
        <dbReference type="HAMAP-Rule" id="MF_01603"/>
    </source>
</evidence>
<keyword evidence="6 12" id="KW-0547">Nucleotide-binding</keyword>
<name>A0ABN6GDX5_9GAMM</name>
<comment type="similarity">
    <text evidence="12">In the N-terminal section; belongs to the carbohydrate kinase PfkB family.</text>
</comment>
<gene>
    <name evidence="12 15" type="primary">hldE</name>
    <name evidence="15" type="ORF">Atep_19910</name>
</gene>
<evidence type="ECO:0000256" key="3">
    <source>
        <dbReference type="ARBA" id="ARBA00004713"/>
    </source>
</evidence>
<keyword evidence="8 12" id="KW-0067">ATP-binding</keyword>
<keyword evidence="16" id="KW-1185">Reference proteome</keyword>
<dbReference type="EMBL" id="AP024563">
    <property type="protein sequence ID" value="BCU07314.1"/>
    <property type="molecule type" value="Genomic_DNA"/>
</dbReference>
<dbReference type="EC" id="2.7.7.70" evidence="12"/>
<evidence type="ECO:0000256" key="6">
    <source>
        <dbReference type="ARBA" id="ARBA00022741"/>
    </source>
</evidence>
<evidence type="ECO:0000256" key="5">
    <source>
        <dbReference type="ARBA" id="ARBA00022695"/>
    </source>
</evidence>
<dbReference type="Proteomes" id="UP000680679">
    <property type="component" value="Chromosome"/>
</dbReference>
<comment type="function">
    <text evidence="2 12">Catalyzes the ADP transfer from ATP to D-glycero-beta-D-manno-heptose 1-phosphate, yielding ADP-D-glycero-beta-D-manno-heptose.</text>
</comment>
<comment type="similarity">
    <text evidence="12">In the C-terminal section; belongs to the cytidylyltransferase family.</text>
</comment>
<comment type="pathway">
    <text evidence="12">Nucleotide-sugar biosynthesis; ADP-L-glycero-beta-D-manno-heptose biosynthesis; ADP-L-glycero-beta-D-manno-heptose from D-glycero-beta-D-manno-heptose 7-phosphate: step 3/4.</text>
</comment>
<evidence type="ECO:0000256" key="9">
    <source>
        <dbReference type="ARBA" id="ARBA00023268"/>
    </source>
</evidence>
<dbReference type="InterPro" id="IPR004821">
    <property type="entry name" value="Cyt_trans-like"/>
</dbReference>
<evidence type="ECO:0000259" key="14">
    <source>
        <dbReference type="Pfam" id="PF01467"/>
    </source>
</evidence>
<feature type="binding site" evidence="12">
    <location>
        <begin position="223"/>
        <end position="226"/>
    </location>
    <ligand>
        <name>ATP</name>
        <dbReference type="ChEBI" id="CHEBI:30616"/>
    </ligand>
</feature>
<comment type="catalytic activity">
    <reaction evidence="12">
        <text>D-glycero-beta-D-manno-heptose 7-phosphate + ATP = D-glycero-beta-D-manno-heptose 1,7-bisphosphate + ADP + H(+)</text>
        <dbReference type="Rhea" id="RHEA:27473"/>
        <dbReference type="ChEBI" id="CHEBI:15378"/>
        <dbReference type="ChEBI" id="CHEBI:30616"/>
        <dbReference type="ChEBI" id="CHEBI:60204"/>
        <dbReference type="ChEBI" id="CHEBI:60208"/>
        <dbReference type="ChEBI" id="CHEBI:456216"/>
        <dbReference type="EC" id="2.7.1.167"/>
    </reaction>
</comment>
<dbReference type="CDD" id="cd01172">
    <property type="entry name" value="RfaE_like"/>
    <property type="match status" value="1"/>
</dbReference>
<evidence type="ECO:0000256" key="4">
    <source>
        <dbReference type="ARBA" id="ARBA00022679"/>
    </source>
</evidence>
<dbReference type="InterPro" id="IPR023030">
    <property type="entry name" value="Bifunc_HldE"/>
</dbReference>
<dbReference type="HAMAP" id="MF_01603">
    <property type="entry name" value="HldE"/>
    <property type="match status" value="1"/>
</dbReference>
<sequence>MAPASGRSERFGLDCLADTFHCPVVIVTTPSTFPDFVRARVLVAGDLMLDRYWTGATRRISPEAPVPVVHVEGIEDRPGGAANVALNLAMLGARVTLAGVTGDDEAAAILEARLSGQGIATRFERRAGVPTITKLRVLSHHQQLIRLDFERSLAPNGPDPLPGLVAPALADCDLLLLSDYAKGTLDDPQGLIRPARAQGKPVLIDPKGRDFSRYRGATLLTPNRAELEEIVGHCPDDAVLIERAERLRAELELEALLVTLGERGMLLVRAGVEALHLPTRAREVFDVTGAGDTVIATLAAALAAGAELAEACALANCAAGLAVGKLGTAGVSAAELERAYRGVEWRPILDRDALIAAAEAARAAGERLVMTNGCFDILHDGHVAYLQQAKRLGDRLIVAVNDDDSVRRLKGEGRPINGVEQRMAVLAGLASVDWVCPFSEDTPEALIRAVGPDVLVKGGDYRPEQIAGADAVLARGGEVRVLDFVPGRSTSRIIGAIGRRGDGV</sequence>
<dbReference type="EC" id="2.7.1.167" evidence="12"/>
<evidence type="ECO:0000313" key="15">
    <source>
        <dbReference type="EMBL" id="BCU07314.1"/>
    </source>
</evidence>
<dbReference type="InterPro" id="IPR011913">
    <property type="entry name" value="RfaE_dom_I"/>
</dbReference>
<evidence type="ECO:0000256" key="8">
    <source>
        <dbReference type="ARBA" id="ARBA00022840"/>
    </source>
</evidence>
<evidence type="ECO:0000313" key="16">
    <source>
        <dbReference type="Proteomes" id="UP000680679"/>
    </source>
</evidence>
<evidence type="ECO:0000256" key="2">
    <source>
        <dbReference type="ARBA" id="ARBA00003753"/>
    </source>
</evidence>
<dbReference type="NCBIfam" id="NF008454">
    <property type="entry name" value="PRK11316.1"/>
    <property type="match status" value="1"/>
</dbReference>
<evidence type="ECO:0000256" key="7">
    <source>
        <dbReference type="ARBA" id="ARBA00022777"/>
    </source>
</evidence>
<keyword evidence="9 12" id="KW-0511">Multifunctional enzyme</keyword>
<comment type="catalytic activity">
    <reaction evidence="11 12">
        <text>D-glycero-beta-D-manno-heptose 1-phosphate + ATP + H(+) = ADP-D-glycero-beta-D-manno-heptose + diphosphate</text>
        <dbReference type="Rhea" id="RHEA:27465"/>
        <dbReference type="ChEBI" id="CHEBI:15378"/>
        <dbReference type="ChEBI" id="CHEBI:30616"/>
        <dbReference type="ChEBI" id="CHEBI:33019"/>
        <dbReference type="ChEBI" id="CHEBI:59967"/>
        <dbReference type="ChEBI" id="CHEBI:61593"/>
        <dbReference type="EC" id="2.7.7.70"/>
    </reaction>
</comment>
<keyword evidence="4 12" id="KW-0808">Transferase</keyword>
<organism evidence="15 16">
    <name type="scientific">Allochromatium tepidum</name>
    <dbReference type="NCBI Taxonomy" id="553982"/>
    <lineage>
        <taxon>Bacteria</taxon>
        <taxon>Pseudomonadati</taxon>
        <taxon>Pseudomonadota</taxon>
        <taxon>Gammaproteobacteria</taxon>
        <taxon>Chromatiales</taxon>
        <taxon>Chromatiaceae</taxon>
        <taxon>Allochromatium</taxon>
    </lineage>
</organism>
<dbReference type="InterPro" id="IPR011611">
    <property type="entry name" value="PfkB_dom"/>
</dbReference>
<keyword evidence="7 12" id="KW-0418">Kinase</keyword>
<comment type="subunit">
    <text evidence="12">Homodimer.</text>
</comment>
<dbReference type="NCBIfam" id="TIGR02198">
    <property type="entry name" value="rfaE_dom_I"/>
    <property type="match status" value="1"/>
</dbReference>
<reference evidence="15 16" key="1">
    <citation type="submission" date="2021-04" db="EMBL/GenBank/DDBJ databases">
        <title>Complete genome sequencing of Allochromatium tepidum strain NZ.</title>
        <authorList>
            <person name="Tsukatani Y."/>
            <person name="Mori H."/>
        </authorList>
    </citation>
    <scope>NUCLEOTIDE SEQUENCE [LARGE SCALE GENOMIC DNA]</scope>
    <source>
        <strain evidence="15 16">NZ</strain>
    </source>
</reference>
<evidence type="ECO:0000256" key="10">
    <source>
        <dbReference type="ARBA" id="ARBA00023277"/>
    </source>
</evidence>
<dbReference type="InterPro" id="IPR011914">
    <property type="entry name" value="RfaE_dom_II"/>
</dbReference>
<keyword evidence="5 12" id="KW-0548">Nucleotidyltransferase</keyword>
<feature type="active site" evidence="12">
    <location>
        <position position="292"/>
    </location>
</feature>
<comment type="pathway">
    <text evidence="3">Bacterial outer membrane biogenesis; LPS core biosynthesis.</text>
</comment>
<keyword evidence="10 12" id="KW-0119">Carbohydrate metabolism</keyword>
<dbReference type="InterPro" id="IPR014729">
    <property type="entry name" value="Rossmann-like_a/b/a_fold"/>
</dbReference>